<accession>A0A976RR95</accession>
<sequence length="240" mass="28084">MNTILLLTNHLKLAMKINAAGNNRGFFINNFTNISDIDSYLNNSKIVGIVWDLEVTKTFKDSLKALKAVRKSFGGPIIAIEKKHNLEHEQAIFESHIDDYMFDLTEGLGVILRIEQRNWVYNRLNNSDTNETKISKQNNLIKYKNFTVDLKHFQVKYYDENMKLTPKEFYLMNYLIRHSGMVLSREKIYNGVWGSEQDEFSYISSRIVDMHVSHLRDKLKNLANDEAKIKTIRGFGYQFE</sequence>
<reference evidence="8" key="1">
    <citation type="journal article" date="2022" name="Int. J. Syst. Evol. Microbiol.">
        <title>Apilactobacillus apisilvae sp. nov., Nicolia spurrieriana gen. nov. sp. nov., Bombilactobacillus folatiphilus sp. nov. and Bombilactobacillus thymidiniphilus sp. nov., four new lactic acid bacterial isolates from stingless bees Tetragonula carbonaria and Austroplebeia australis.</title>
        <authorList>
            <person name="Oliphant S.A."/>
            <person name="Watson-Haigh N.S."/>
            <person name="Sumby K.M."/>
            <person name="Gardner J."/>
            <person name="Groom S."/>
            <person name="Jiranek V."/>
        </authorList>
    </citation>
    <scope>NUCLEOTIDE SEQUENCE</scope>
    <source>
        <strain evidence="8">SGEP1_A5</strain>
    </source>
</reference>
<keyword evidence="1" id="KW-0597">Phosphoprotein</keyword>
<dbReference type="PANTHER" id="PTHR48111:SF22">
    <property type="entry name" value="REGULATOR OF RPOS"/>
    <property type="match status" value="1"/>
</dbReference>
<evidence type="ECO:0000256" key="2">
    <source>
        <dbReference type="ARBA" id="ARBA00023012"/>
    </source>
</evidence>
<keyword evidence="3" id="KW-0805">Transcription regulation</keyword>
<dbReference type="SMART" id="SM00862">
    <property type="entry name" value="Trans_reg_C"/>
    <property type="match status" value="1"/>
</dbReference>
<protein>
    <submittedName>
        <fullName evidence="8">Response regulator transcription factor</fullName>
    </submittedName>
</protein>
<dbReference type="CDD" id="cd00383">
    <property type="entry name" value="trans_reg_C"/>
    <property type="match status" value="1"/>
</dbReference>
<dbReference type="GO" id="GO:0006355">
    <property type="term" value="P:regulation of DNA-templated transcription"/>
    <property type="evidence" value="ECO:0007669"/>
    <property type="project" value="InterPro"/>
</dbReference>
<evidence type="ECO:0000259" key="7">
    <source>
        <dbReference type="PROSITE" id="PS51755"/>
    </source>
</evidence>
<dbReference type="KEGG" id="lbe:MOO44_05660"/>
<evidence type="ECO:0000313" key="9">
    <source>
        <dbReference type="Proteomes" id="UP000831181"/>
    </source>
</evidence>
<organism evidence="8 9">
    <name type="scientific">Nicoliella spurrieriana</name>
    <dbReference type="NCBI Taxonomy" id="2925830"/>
    <lineage>
        <taxon>Bacteria</taxon>
        <taxon>Bacillati</taxon>
        <taxon>Bacillota</taxon>
        <taxon>Bacilli</taxon>
        <taxon>Lactobacillales</taxon>
        <taxon>Lactobacillaceae</taxon>
        <taxon>Nicoliella</taxon>
    </lineage>
</organism>
<dbReference type="SUPFAM" id="SSF46894">
    <property type="entry name" value="C-terminal effector domain of the bipartite response regulators"/>
    <property type="match status" value="1"/>
</dbReference>
<dbReference type="GO" id="GO:0000976">
    <property type="term" value="F:transcription cis-regulatory region binding"/>
    <property type="evidence" value="ECO:0007669"/>
    <property type="project" value="TreeGrafter"/>
</dbReference>
<keyword evidence="2" id="KW-0902">Two-component regulatory system</keyword>
<keyword evidence="4 6" id="KW-0238">DNA-binding</keyword>
<feature type="DNA-binding region" description="OmpR/PhoB-type" evidence="6">
    <location>
        <begin position="138"/>
        <end position="240"/>
    </location>
</feature>
<dbReference type="RefSeq" id="WP_260116206.1">
    <property type="nucleotide sequence ID" value="NZ_CP093361.1"/>
</dbReference>
<dbReference type="InterPro" id="IPR016032">
    <property type="entry name" value="Sig_transdc_resp-reg_C-effctor"/>
</dbReference>
<dbReference type="GO" id="GO:0000156">
    <property type="term" value="F:phosphorelay response regulator activity"/>
    <property type="evidence" value="ECO:0007669"/>
    <property type="project" value="TreeGrafter"/>
</dbReference>
<dbReference type="GO" id="GO:0032993">
    <property type="term" value="C:protein-DNA complex"/>
    <property type="evidence" value="ECO:0007669"/>
    <property type="project" value="TreeGrafter"/>
</dbReference>
<dbReference type="AlphaFoldDB" id="A0A976RR95"/>
<dbReference type="EMBL" id="CP093361">
    <property type="protein sequence ID" value="UQS86403.1"/>
    <property type="molecule type" value="Genomic_DNA"/>
</dbReference>
<keyword evidence="5" id="KW-0804">Transcription</keyword>
<evidence type="ECO:0000256" key="3">
    <source>
        <dbReference type="ARBA" id="ARBA00023015"/>
    </source>
</evidence>
<dbReference type="GO" id="GO:0005829">
    <property type="term" value="C:cytosol"/>
    <property type="evidence" value="ECO:0007669"/>
    <property type="project" value="TreeGrafter"/>
</dbReference>
<dbReference type="InterPro" id="IPR039420">
    <property type="entry name" value="WalR-like"/>
</dbReference>
<dbReference type="InterPro" id="IPR036388">
    <property type="entry name" value="WH-like_DNA-bd_sf"/>
</dbReference>
<evidence type="ECO:0000256" key="1">
    <source>
        <dbReference type="ARBA" id="ARBA00022553"/>
    </source>
</evidence>
<evidence type="ECO:0000313" key="8">
    <source>
        <dbReference type="EMBL" id="UQS86403.1"/>
    </source>
</evidence>
<evidence type="ECO:0000256" key="4">
    <source>
        <dbReference type="ARBA" id="ARBA00023125"/>
    </source>
</evidence>
<dbReference type="PANTHER" id="PTHR48111">
    <property type="entry name" value="REGULATOR OF RPOS"/>
    <property type="match status" value="1"/>
</dbReference>
<dbReference type="PROSITE" id="PS51755">
    <property type="entry name" value="OMPR_PHOB"/>
    <property type="match status" value="1"/>
</dbReference>
<name>A0A976RR95_9LACO</name>
<evidence type="ECO:0000256" key="5">
    <source>
        <dbReference type="ARBA" id="ARBA00023163"/>
    </source>
</evidence>
<gene>
    <name evidence="8" type="ORF">MOO44_05660</name>
</gene>
<dbReference type="InterPro" id="IPR001867">
    <property type="entry name" value="OmpR/PhoB-type_DNA-bd"/>
</dbReference>
<dbReference type="Pfam" id="PF00486">
    <property type="entry name" value="Trans_reg_C"/>
    <property type="match status" value="1"/>
</dbReference>
<feature type="domain" description="OmpR/PhoB-type" evidence="7">
    <location>
        <begin position="138"/>
        <end position="240"/>
    </location>
</feature>
<evidence type="ECO:0000256" key="6">
    <source>
        <dbReference type="PROSITE-ProRule" id="PRU01091"/>
    </source>
</evidence>
<keyword evidence="9" id="KW-1185">Reference proteome</keyword>
<dbReference type="Proteomes" id="UP000831181">
    <property type="component" value="Chromosome"/>
</dbReference>
<dbReference type="Gene3D" id="1.10.10.10">
    <property type="entry name" value="Winged helix-like DNA-binding domain superfamily/Winged helix DNA-binding domain"/>
    <property type="match status" value="1"/>
</dbReference>
<proteinExistence type="predicted"/>